<dbReference type="EMBL" id="QLZR01000009">
    <property type="protein sequence ID" value="RAZ73625.1"/>
    <property type="molecule type" value="Genomic_DNA"/>
</dbReference>
<dbReference type="RefSeq" id="WP_112224815.1">
    <property type="nucleotide sequence ID" value="NZ_CP196859.1"/>
</dbReference>
<feature type="compositionally biased region" description="Basic and acidic residues" evidence="1">
    <location>
        <begin position="40"/>
        <end position="53"/>
    </location>
</feature>
<name>A0A365KKF6_9BACL</name>
<sequence length="119" mass="13283">MAKIDTANEIVEEFPNKGFDAEQLKEENTQEELDQLQQDLRAEREGTGDKTSEPSETPAPEASAAPAKESAKKYKLKDPETSYQEVGFTLADDQEKELPENPSSFLLGYIRSGFIVEVK</sequence>
<comment type="caution">
    <text evidence="2">The sequence shown here is derived from an EMBL/GenBank/DDBJ whole genome shotgun (WGS) entry which is preliminary data.</text>
</comment>
<reference evidence="2 3" key="1">
    <citation type="submission" date="2018-06" db="EMBL/GenBank/DDBJ databases">
        <title>The draft genome sequences of strains SCU63 and S1.</title>
        <authorList>
            <person name="Gan L."/>
        </authorList>
    </citation>
    <scope>NUCLEOTIDE SEQUENCE [LARGE SCALE GENOMIC DNA]</scope>
    <source>
        <strain evidence="2 3">SCU63</strain>
    </source>
</reference>
<feature type="compositionally biased region" description="Basic and acidic residues" evidence="1">
    <location>
        <begin position="69"/>
        <end position="78"/>
    </location>
</feature>
<keyword evidence="3" id="KW-1185">Reference proteome</keyword>
<organism evidence="2 3">
    <name type="scientific">Planococcus halotolerans</name>
    <dbReference type="NCBI Taxonomy" id="2233542"/>
    <lineage>
        <taxon>Bacteria</taxon>
        <taxon>Bacillati</taxon>
        <taxon>Bacillota</taxon>
        <taxon>Bacilli</taxon>
        <taxon>Bacillales</taxon>
        <taxon>Caryophanaceae</taxon>
        <taxon>Planococcus</taxon>
    </lineage>
</organism>
<feature type="compositionally biased region" description="Low complexity" evidence="1">
    <location>
        <begin position="54"/>
        <end position="68"/>
    </location>
</feature>
<dbReference type="AlphaFoldDB" id="A0A365KKF6"/>
<dbReference type="Proteomes" id="UP000251002">
    <property type="component" value="Unassembled WGS sequence"/>
</dbReference>
<protein>
    <submittedName>
        <fullName evidence="2">Uncharacterized protein</fullName>
    </submittedName>
</protein>
<evidence type="ECO:0000256" key="1">
    <source>
        <dbReference type="SAM" id="MobiDB-lite"/>
    </source>
</evidence>
<gene>
    <name evidence="2" type="ORF">DP120_16960</name>
</gene>
<accession>A0A365KKF6</accession>
<evidence type="ECO:0000313" key="2">
    <source>
        <dbReference type="EMBL" id="RAZ73625.1"/>
    </source>
</evidence>
<feature type="compositionally biased region" description="Basic and acidic residues" evidence="1">
    <location>
        <begin position="19"/>
        <end position="28"/>
    </location>
</feature>
<feature type="region of interest" description="Disordered" evidence="1">
    <location>
        <begin position="1"/>
        <end position="78"/>
    </location>
</feature>
<proteinExistence type="predicted"/>
<evidence type="ECO:0000313" key="3">
    <source>
        <dbReference type="Proteomes" id="UP000251002"/>
    </source>
</evidence>